<feature type="region of interest" description="Disordered" evidence="1">
    <location>
        <begin position="1"/>
        <end position="46"/>
    </location>
</feature>
<gene>
    <name evidence="2" type="ORF">LOC62_03G003614</name>
</gene>
<accession>A0AAF0Y4F2</accession>
<protein>
    <submittedName>
        <fullName evidence="2">Uncharacterized protein</fullName>
    </submittedName>
</protein>
<keyword evidence="3" id="KW-1185">Reference proteome</keyword>
<evidence type="ECO:0000256" key="1">
    <source>
        <dbReference type="SAM" id="MobiDB-lite"/>
    </source>
</evidence>
<dbReference type="GeneID" id="87806856"/>
<evidence type="ECO:0000313" key="3">
    <source>
        <dbReference type="Proteomes" id="UP000827549"/>
    </source>
</evidence>
<proteinExistence type="predicted"/>
<feature type="region of interest" description="Disordered" evidence="1">
    <location>
        <begin position="216"/>
        <end position="269"/>
    </location>
</feature>
<reference evidence="2" key="1">
    <citation type="submission" date="2023-10" db="EMBL/GenBank/DDBJ databases">
        <authorList>
            <person name="Noh H."/>
        </authorList>
    </citation>
    <scope>NUCLEOTIDE SEQUENCE</scope>
    <source>
        <strain evidence="2">DUCC4014</strain>
    </source>
</reference>
<evidence type="ECO:0000313" key="2">
    <source>
        <dbReference type="EMBL" id="WOO80103.1"/>
    </source>
</evidence>
<dbReference type="AlphaFoldDB" id="A0AAF0Y4F2"/>
<name>A0AAF0Y4F2_9TREE</name>
<dbReference type="RefSeq" id="XP_062626135.1">
    <property type="nucleotide sequence ID" value="XM_062770151.1"/>
</dbReference>
<dbReference type="EMBL" id="CP086716">
    <property type="protein sequence ID" value="WOO80103.1"/>
    <property type="molecule type" value="Genomic_DNA"/>
</dbReference>
<sequence>MPEPPGKPLSEVKLESITPTALGSGATAHPGDGNAEEVGVEKNGRVVDEKKGHIVQNANNVITGANTTPQATTNVNNNTVAKCVSSPPLADQSQLEPVKGYEKFKRQREAYVRKFGEGYEKHPTYKKFLSRSPLCNALYQEEVNKNLKRKAEVIDLMADSEDEDDKVDGEARLGSAALSTPADTSVTSLRENTAAVGGTTDPSLVSAPNLSFLSAVASSGSPKSKGKADKKNNSSPADTPTKPRRKHRKIMSAEPLDQAATPTQADAPAMPPVSELVTVEMWKASRAASCPYGRVRGRTNSPSTVPPSASFALPLVQPPAQPKLPAHV</sequence>
<dbReference type="Proteomes" id="UP000827549">
    <property type="component" value="Chromosome 3"/>
</dbReference>
<feature type="region of interest" description="Disordered" evidence="1">
    <location>
        <begin position="292"/>
        <end position="328"/>
    </location>
</feature>
<feature type="compositionally biased region" description="Polar residues" evidence="1">
    <location>
        <begin position="298"/>
        <end position="307"/>
    </location>
</feature>
<feature type="compositionally biased region" description="Low complexity" evidence="1">
    <location>
        <begin position="257"/>
        <end position="268"/>
    </location>
</feature>
<organism evidence="2 3">
    <name type="scientific">Vanrija pseudolonga</name>
    <dbReference type="NCBI Taxonomy" id="143232"/>
    <lineage>
        <taxon>Eukaryota</taxon>
        <taxon>Fungi</taxon>
        <taxon>Dikarya</taxon>
        <taxon>Basidiomycota</taxon>
        <taxon>Agaricomycotina</taxon>
        <taxon>Tremellomycetes</taxon>
        <taxon>Trichosporonales</taxon>
        <taxon>Trichosporonaceae</taxon>
        <taxon>Vanrija</taxon>
    </lineage>
</organism>